<dbReference type="EMBL" id="SJPX01000003">
    <property type="protein sequence ID" value="TWU51292.1"/>
    <property type="molecule type" value="Genomic_DNA"/>
</dbReference>
<dbReference type="PROSITE" id="PS51257">
    <property type="entry name" value="PROKAR_LIPOPROTEIN"/>
    <property type="match status" value="1"/>
</dbReference>
<gene>
    <name evidence="8" type="ORF">Poly59_28840</name>
</gene>
<dbReference type="Pfam" id="PF07631">
    <property type="entry name" value="PSD4"/>
    <property type="match status" value="1"/>
</dbReference>
<feature type="domain" description="Cytochrome C Planctomycete-type" evidence="6">
    <location>
        <begin position="56"/>
        <end position="103"/>
    </location>
</feature>
<name>A0A5C6EQF2_9BACT</name>
<feature type="domain" description="DUF1585" evidence="2">
    <location>
        <begin position="576"/>
        <end position="649"/>
    </location>
</feature>
<feature type="domain" description="DUF1588" evidence="4">
    <location>
        <begin position="465"/>
        <end position="563"/>
    </location>
</feature>
<feature type="domain" description="DUF1587" evidence="3">
    <location>
        <begin position="147"/>
        <end position="209"/>
    </location>
</feature>
<dbReference type="RefSeq" id="WP_146534679.1">
    <property type="nucleotide sequence ID" value="NZ_SJPX01000003.1"/>
</dbReference>
<organism evidence="8 9">
    <name type="scientific">Rubripirellula reticaptiva</name>
    <dbReference type="NCBI Taxonomy" id="2528013"/>
    <lineage>
        <taxon>Bacteria</taxon>
        <taxon>Pseudomonadati</taxon>
        <taxon>Planctomycetota</taxon>
        <taxon>Planctomycetia</taxon>
        <taxon>Pirellulales</taxon>
        <taxon>Pirellulaceae</taxon>
        <taxon>Rubripirellula</taxon>
    </lineage>
</organism>
<feature type="signal peptide" evidence="1">
    <location>
        <begin position="1"/>
        <end position="30"/>
    </location>
</feature>
<reference evidence="8 9" key="1">
    <citation type="submission" date="2019-02" db="EMBL/GenBank/DDBJ databases">
        <title>Deep-cultivation of Planctomycetes and their phenomic and genomic characterization uncovers novel biology.</title>
        <authorList>
            <person name="Wiegand S."/>
            <person name="Jogler M."/>
            <person name="Boedeker C."/>
            <person name="Pinto D."/>
            <person name="Vollmers J."/>
            <person name="Rivas-Marin E."/>
            <person name="Kohn T."/>
            <person name="Peeters S.H."/>
            <person name="Heuer A."/>
            <person name="Rast P."/>
            <person name="Oberbeckmann S."/>
            <person name="Bunk B."/>
            <person name="Jeske O."/>
            <person name="Meyerdierks A."/>
            <person name="Storesund J.E."/>
            <person name="Kallscheuer N."/>
            <person name="Luecker S."/>
            <person name="Lage O.M."/>
            <person name="Pohl T."/>
            <person name="Merkel B.J."/>
            <person name="Hornburger P."/>
            <person name="Mueller R.-W."/>
            <person name="Bruemmer F."/>
            <person name="Labrenz M."/>
            <person name="Spormann A.M."/>
            <person name="Op Den Camp H."/>
            <person name="Overmann J."/>
            <person name="Amann R."/>
            <person name="Jetten M.S.M."/>
            <person name="Mascher T."/>
            <person name="Medema M.H."/>
            <person name="Devos D.P."/>
            <person name="Kaster A.-K."/>
            <person name="Ovreas L."/>
            <person name="Rohde M."/>
            <person name="Galperin M.Y."/>
            <person name="Jogler C."/>
        </authorList>
    </citation>
    <scope>NUCLEOTIDE SEQUENCE [LARGE SCALE GENOMIC DNA]</scope>
    <source>
        <strain evidence="8 9">Poly59</strain>
    </source>
</reference>
<dbReference type="Pfam" id="PF07626">
    <property type="entry name" value="PSD3"/>
    <property type="match status" value="1"/>
</dbReference>
<dbReference type="Pfam" id="PF07627">
    <property type="entry name" value="PSCyt3"/>
    <property type="match status" value="1"/>
</dbReference>
<dbReference type="Pfam" id="PF07635">
    <property type="entry name" value="PSCyt1"/>
    <property type="match status" value="1"/>
</dbReference>
<evidence type="ECO:0000313" key="9">
    <source>
        <dbReference type="Proteomes" id="UP000317977"/>
    </source>
</evidence>
<dbReference type="InterPro" id="IPR011429">
    <property type="entry name" value="Cyt_c_Planctomycete-type"/>
</dbReference>
<feature type="domain" description="DUF1595" evidence="7">
    <location>
        <begin position="248"/>
        <end position="308"/>
    </location>
</feature>
<evidence type="ECO:0000313" key="8">
    <source>
        <dbReference type="EMBL" id="TWU51292.1"/>
    </source>
</evidence>
<dbReference type="Pfam" id="PF07637">
    <property type="entry name" value="PSD5"/>
    <property type="match status" value="1"/>
</dbReference>
<dbReference type="AlphaFoldDB" id="A0A5C6EQF2"/>
<dbReference type="InterPro" id="IPR013039">
    <property type="entry name" value="DUF1588"/>
</dbReference>
<protein>
    <submittedName>
        <fullName evidence="8">Planctomycete cytochrome C</fullName>
    </submittedName>
</protein>
<evidence type="ECO:0000259" key="3">
    <source>
        <dbReference type="Pfam" id="PF07626"/>
    </source>
</evidence>
<proteinExistence type="predicted"/>
<evidence type="ECO:0000256" key="1">
    <source>
        <dbReference type="SAM" id="SignalP"/>
    </source>
</evidence>
<evidence type="ECO:0000259" key="4">
    <source>
        <dbReference type="Pfam" id="PF07627"/>
    </source>
</evidence>
<dbReference type="OrthoDB" id="175242at2"/>
<feature type="domain" description="DUF1592" evidence="5">
    <location>
        <begin position="319"/>
        <end position="447"/>
    </location>
</feature>
<keyword evidence="1" id="KW-0732">Signal</keyword>
<evidence type="ECO:0000259" key="2">
    <source>
        <dbReference type="Pfam" id="PF07624"/>
    </source>
</evidence>
<evidence type="ECO:0000259" key="6">
    <source>
        <dbReference type="Pfam" id="PF07635"/>
    </source>
</evidence>
<sequence precursor="true">MWILRLAASCMIPVAFCAAAMNVGAGTACADEKDAAIAAWESTYQSDVLPILRERCAECHRGDEADGGFDLDRFAKSTRLAKKSDVWDSVGKRLRLNEMPPSGSPGLNDHQKSILHRWLDAKPGQDLCNQIATDETKAWYRGYVMSRRLTRTEYVNAMRDLIGIAIRDPSSIPSDGSGGEGFDTAGDSLFTSTIHIEQYLSLASQMIDSILLAPAQNASEGRSPDQLAARERLFAPTDKNSTLDRNAASTIVSTFARRAWRRPIGSEELERLLALYDHAKSRDAEFDTAVGQSLKAVLISPNFLFVVETETAKGGVQRLTPHQLATRMALLIWSSIPDDELLDAADAGELDTDEQVIAQTRRMLADPKARAIGENFGLQWLGLANFMTAVRPDDEVYPEFNEQLAGDLREEAIRMVWRLFSEDRSLLEVIDSDSIEINGRLASHYGVNLPDDSSWQRVKTNDRRRGGVITLGAVLMSSSYPRRTSPVLRGRWMLEEVLGDRVPPPPPGVPALDAVVAERPMTLRERLELHRQSPVCASCHDRMDPLGFGLENFDGLGRWRDKDGEADINATGKLPSGESFDGPEQLKQILMTRSSDFETHFVKKIVGFALGRALSSFDDCVIQDCRKALAANDHRASYVLETIVTSYPFQHRFFKAAESAAESDVQP</sequence>
<evidence type="ECO:0000259" key="5">
    <source>
        <dbReference type="Pfam" id="PF07631"/>
    </source>
</evidence>
<dbReference type="InterPro" id="IPR013043">
    <property type="entry name" value="DUF1595"/>
</dbReference>
<evidence type="ECO:0000259" key="7">
    <source>
        <dbReference type="Pfam" id="PF07637"/>
    </source>
</evidence>
<dbReference type="Pfam" id="PF07624">
    <property type="entry name" value="PSD2"/>
    <property type="match status" value="1"/>
</dbReference>
<keyword evidence="9" id="KW-1185">Reference proteome</keyword>
<accession>A0A5C6EQF2</accession>
<dbReference type="InterPro" id="IPR013042">
    <property type="entry name" value="DUF1592"/>
</dbReference>
<dbReference type="InterPro" id="IPR013036">
    <property type="entry name" value="DUF1587"/>
</dbReference>
<comment type="caution">
    <text evidence="8">The sequence shown here is derived from an EMBL/GenBank/DDBJ whole genome shotgun (WGS) entry which is preliminary data.</text>
</comment>
<feature type="chain" id="PRO_5022783973" evidence="1">
    <location>
        <begin position="31"/>
        <end position="667"/>
    </location>
</feature>
<dbReference type="InterPro" id="IPR011478">
    <property type="entry name" value="DUF1585"/>
</dbReference>
<dbReference type="Proteomes" id="UP000317977">
    <property type="component" value="Unassembled WGS sequence"/>
</dbReference>